<evidence type="ECO:0000256" key="2">
    <source>
        <dbReference type="ARBA" id="ARBA00006448"/>
    </source>
</evidence>
<dbReference type="EMBL" id="JACLIC010000012">
    <property type="protein sequence ID" value="MBY0203272.1"/>
    <property type="molecule type" value="Genomic_DNA"/>
</dbReference>
<keyword evidence="4 7" id="KW-0812">Transmembrane</keyword>
<reference evidence="9 10" key="1">
    <citation type="submission" date="2020-08" db="EMBL/GenBank/DDBJ databases">
        <title>Fungal Genomes of the International Space Station.</title>
        <authorList>
            <person name="Seuylemezian A."/>
            <person name="Singh N.K."/>
            <person name="Wood J."/>
            <person name="Venkateswaran K."/>
        </authorList>
    </citation>
    <scope>NUCLEOTIDE SEQUENCE [LARGE SCALE GENOMIC DNA]</scope>
    <source>
        <strain evidence="9 10">S/N-304-OC-R4</strain>
    </source>
</reference>
<dbReference type="RefSeq" id="WP_221788100.1">
    <property type="nucleotide sequence ID" value="NZ_JACLIC010000012.1"/>
</dbReference>
<evidence type="ECO:0000256" key="5">
    <source>
        <dbReference type="ARBA" id="ARBA00022989"/>
    </source>
</evidence>
<dbReference type="PANTHER" id="PTHR34582:SF6">
    <property type="entry name" value="UPF0702 TRANSMEMBRANE PROTEIN YCAP"/>
    <property type="match status" value="1"/>
</dbReference>
<dbReference type="InterPro" id="IPR023090">
    <property type="entry name" value="UPF0702_alpha/beta_dom_sf"/>
</dbReference>
<keyword evidence="5 7" id="KW-1133">Transmembrane helix</keyword>
<keyword evidence="6 7" id="KW-0472">Membrane</keyword>
<feature type="transmembrane region" description="Helical" evidence="7">
    <location>
        <begin position="36"/>
        <end position="53"/>
    </location>
</feature>
<comment type="similarity">
    <text evidence="2">Belongs to the UPF0702 family.</text>
</comment>
<evidence type="ECO:0000256" key="6">
    <source>
        <dbReference type="ARBA" id="ARBA00023136"/>
    </source>
</evidence>
<keyword evidence="3" id="KW-1003">Cell membrane</keyword>
<feature type="transmembrane region" description="Helical" evidence="7">
    <location>
        <begin position="65"/>
        <end position="84"/>
    </location>
</feature>
<dbReference type="Proteomes" id="UP000706031">
    <property type="component" value="Unassembled WGS sequence"/>
</dbReference>
<evidence type="ECO:0000259" key="8">
    <source>
        <dbReference type="Pfam" id="PF04239"/>
    </source>
</evidence>
<dbReference type="Gene3D" id="3.30.240.20">
    <property type="entry name" value="bsu07140 like domains"/>
    <property type="match status" value="2"/>
</dbReference>
<organism evidence="9 10">
    <name type="scientific">Paenibacillus cucumis</name>
    <name type="common">ex Kampfer et al. 2016</name>
    <dbReference type="NCBI Taxonomy" id="1776858"/>
    <lineage>
        <taxon>Bacteria</taxon>
        <taxon>Bacillati</taxon>
        <taxon>Bacillota</taxon>
        <taxon>Bacilli</taxon>
        <taxon>Bacillales</taxon>
        <taxon>Paenibacillaceae</taxon>
        <taxon>Paenibacillus</taxon>
    </lineage>
</organism>
<evidence type="ECO:0000256" key="1">
    <source>
        <dbReference type="ARBA" id="ARBA00004651"/>
    </source>
</evidence>
<name>A0ABS7KGL2_9BACL</name>
<evidence type="ECO:0000256" key="3">
    <source>
        <dbReference type="ARBA" id="ARBA00022475"/>
    </source>
</evidence>
<comment type="subcellular location">
    <subcellularLocation>
        <location evidence="1">Cell membrane</location>
        <topology evidence="1">Multi-pass membrane protein</topology>
    </subcellularLocation>
</comment>
<feature type="transmembrane region" description="Helical" evidence="7">
    <location>
        <begin position="6"/>
        <end position="29"/>
    </location>
</feature>
<accession>A0ABS7KGL2</accession>
<evidence type="ECO:0000313" key="9">
    <source>
        <dbReference type="EMBL" id="MBY0203272.1"/>
    </source>
</evidence>
<protein>
    <submittedName>
        <fullName evidence="9">DUF421 domain-containing protein</fullName>
    </submittedName>
</protein>
<proteinExistence type="inferred from homology"/>
<evidence type="ECO:0000256" key="7">
    <source>
        <dbReference type="SAM" id="Phobius"/>
    </source>
</evidence>
<gene>
    <name evidence="9" type="ORF">H7T88_08580</name>
</gene>
<sequence length="237" mass="26552">MELVKDLLLVTGRIVTIFPLLLVMGLVMGRRSIGELPVFDFLVVLALGAVVGADIADPEIEHIPTGYAIIFIGLMQRIVSLLVIKYKTFGKWITFKPTVVISNGNLIVSNLHQVRYSIDNILQMLREKDIFHMEEVELAILEANGRLTVHKSPLKASVTVEDLGLTKTDQSIAYPLILEGNVSKRVLEYVNKDEAWLDEQLIARGLQSEDIFYASIDENLKLHISQPTLDTIPPIEH</sequence>
<dbReference type="Pfam" id="PF04239">
    <property type="entry name" value="DUF421"/>
    <property type="match status" value="1"/>
</dbReference>
<feature type="domain" description="YetF C-terminal" evidence="8">
    <location>
        <begin position="85"/>
        <end position="216"/>
    </location>
</feature>
<evidence type="ECO:0000313" key="10">
    <source>
        <dbReference type="Proteomes" id="UP000706031"/>
    </source>
</evidence>
<keyword evidence="10" id="KW-1185">Reference proteome</keyword>
<dbReference type="InterPro" id="IPR007353">
    <property type="entry name" value="DUF421"/>
</dbReference>
<comment type="caution">
    <text evidence="9">The sequence shown here is derived from an EMBL/GenBank/DDBJ whole genome shotgun (WGS) entry which is preliminary data.</text>
</comment>
<dbReference type="PANTHER" id="PTHR34582">
    <property type="entry name" value="UPF0702 TRANSMEMBRANE PROTEIN YCAP"/>
    <property type="match status" value="1"/>
</dbReference>
<evidence type="ECO:0000256" key="4">
    <source>
        <dbReference type="ARBA" id="ARBA00022692"/>
    </source>
</evidence>